<organism evidence="2 3">
    <name type="scientific">Ampelomyces quisqualis</name>
    <name type="common">Powdery mildew agent</name>
    <dbReference type="NCBI Taxonomy" id="50730"/>
    <lineage>
        <taxon>Eukaryota</taxon>
        <taxon>Fungi</taxon>
        <taxon>Dikarya</taxon>
        <taxon>Ascomycota</taxon>
        <taxon>Pezizomycotina</taxon>
        <taxon>Dothideomycetes</taxon>
        <taxon>Pleosporomycetidae</taxon>
        <taxon>Pleosporales</taxon>
        <taxon>Pleosporineae</taxon>
        <taxon>Phaeosphaeriaceae</taxon>
        <taxon>Ampelomyces</taxon>
    </lineage>
</organism>
<dbReference type="Proteomes" id="UP000800096">
    <property type="component" value="Unassembled WGS sequence"/>
</dbReference>
<evidence type="ECO:0000313" key="3">
    <source>
        <dbReference type="Proteomes" id="UP000800096"/>
    </source>
</evidence>
<sequence length="174" mass="17731">MTTTEVDAGSNSTAQGNTTTAKTGAGSNSTAKGNTTTAETGAGSNSTAPATPKAGRNPVRRQESNKDKYGNEKPPQGAVIMTMKMIDDMADAINWGGQAAITQMMNEYLKAQTSNGLQSDTNDGTKTASAKNDGTKTESAKNDGTKAASAKNDGTKTESAKNDGTKAASAKNDV</sequence>
<feature type="compositionally biased region" description="Basic and acidic residues" evidence="1">
    <location>
        <begin position="60"/>
        <end position="71"/>
    </location>
</feature>
<feature type="compositionally biased region" description="Polar residues" evidence="1">
    <location>
        <begin position="114"/>
        <end position="132"/>
    </location>
</feature>
<reference evidence="2" key="1">
    <citation type="journal article" date="2020" name="Stud. Mycol.">
        <title>101 Dothideomycetes genomes: a test case for predicting lifestyles and emergence of pathogens.</title>
        <authorList>
            <person name="Haridas S."/>
            <person name="Albert R."/>
            <person name="Binder M."/>
            <person name="Bloem J."/>
            <person name="Labutti K."/>
            <person name="Salamov A."/>
            <person name="Andreopoulos B."/>
            <person name="Baker S."/>
            <person name="Barry K."/>
            <person name="Bills G."/>
            <person name="Bluhm B."/>
            <person name="Cannon C."/>
            <person name="Castanera R."/>
            <person name="Culley D."/>
            <person name="Daum C."/>
            <person name="Ezra D."/>
            <person name="Gonzalez J."/>
            <person name="Henrissat B."/>
            <person name="Kuo A."/>
            <person name="Liang C."/>
            <person name="Lipzen A."/>
            <person name="Lutzoni F."/>
            <person name="Magnuson J."/>
            <person name="Mondo S."/>
            <person name="Nolan M."/>
            <person name="Ohm R."/>
            <person name="Pangilinan J."/>
            <person name="Park H.-J."/>
            <person name="Ramirez L."/>
            <person name="Alfaro M."/>
            <person name="Sun H."/>
            <person name="Tritt A."/>
            <person name="Yoshinaga Y."/>
            <person name="Zwiers L.-H."/>
            <person name="Turgeon B."/>
            <person name="Goodwin S."/>
            <person name="Spatafora J."/>
            <person name="Crous P."/>
            <person name="Grigoriev I."/>
        </authorList>
    </citation>
    <scope>NUCLEOTIDE SEQUENCE</scope>
    <source>
        <strain evidence="2">HMLAC05119</strain>
    </source>
</reference>
<evidence type="ECO:0000313" key="2">
    <source>
        <dbReference type="EMBL" id="KAF1920376.1"/>
    </source>
</evidence>
<feature type="region of interest" description="Disordered" evidence="1">
    <location>
        <begin position="1"/>
        <end position="77"/>
    </location>
</feature>
<dbReference type="EMBL" id="ML979132">
    <property type="protein sequence ID" value="KAF1920376.1"/>
    <property type="molecule type" value="Genomic_DNA"/>
</dbReference>
<feature type="region of interest" description="Disordered" evidence="1">
    <location>
        <begin position="114"/>
        <end position="174"/>
    </location>
</feature>
<accession>A0A6A5R0M0</accession>
<keyword evidence="3" id="KW-1185">Reference proteome</keyword>
<feature type="compositionally biased region" description="Polar residues" evidence="1">
    <location>
        <begin position="1"/>
        <end position="49"/>
    </location>
</feature>
<name>A0A6A5R0M0_AMPQU</name>
<evidence type="ECO:0000256" key="1">
    <source>
        <dbReference type="SAM" id="MobiDB-lite"/>
    </source>
</evidence>
<protein>
    <submittedName>
        <fullName evidence="2">Uncharacterized protein</fullName>
    </submittedName>
</protein>
<feature type="compositionally biased region" description="Basic and acidic residues" evidence="1">
    <location>
        <begin position="133"/>
        <end position="144"/>
    </location>
</feature>
<proteinExistence type="predicted"/>
<gene>
    <name evidence="2" type="ORF">BDU57DRAFT_12919</name>
</gene>
<feature type="compositionally biased region" description="Basic and acidic residues" evidence="1">
    <location>
        <begin position="153"/>
        <end position="164"/>
    </location>
</feature>
<dbReference type="AlphaFoldDB" id="A0A6A5R0M0"/>